<dbReference type="FunFam" id="3.40.50.300:FF:000057">
    <property type="entry name" value="GTPase Der"/>
    <property type="match status" value="1"/>
</dbReference>
<evidence type="ECO:0000256" key="4">
    <source>
        <dbReference type="ARBA" id="ARBA00022737"/>
    </source>
</evidence>
<dbReference type="PRINTS" id="PR00326">
    <property type="entry name" value="GTP1OBG"/>
</dbReference>
<protein>
    <recommendedName>
        <fullName evidence="2 9">GTPase Der</fullName>
    </recommendedName>
    <alternativeName>
        <fullName evidence="7 9">GTP-binding protein EngA</fullName>
    </alternativeName>
</protein>
<dbReference type="FunFam" id="3.40.50.300:FF:000040">
    <property type="entry name" value="GTPase Der"/>
    <property type="match status" value="1"/>
</dbReference>
<reference evidence="13" key="1">
    <citation type="submission" date="2016-01" db="EMBL/GenBank/DDBJ databases">
        <authorList>
            <person name="Mcilroy J.S."/>
            <person name="Karst M S."/>
            <person name="Albertsen M."/>
        </authorList>
    </citation>
    <scope>NUCLEOTIDE SEQUENCE</scope>
    <source>
        <strain evidence="13">Cfx-K</strain>
    </source>
</reference>
<dbReference type="NCBIfam" id="TIGR03594">
    <property type="entry name" value="GTPase_EngA"/>
    <property type="match status" value="1"/>
</dbReference>
<accession>A0A160T7Q9</accession>
<dbReference type="InterPro" id="IPR016484">
    <property type="entry name" value="GTPase_Der"/>
</dbReference>
<evidence type="ECO:0000256" key="3">
    <source>
        <dbReference type="ARBA" id="ARBA00022517"/>
    </source>
</evidence>
<dbReference type="GO" id="GO:0042254">
    <property type="term" value="P:ribosome biogenesis"/>
    <property type="evidence" value="ECO:0007669"/>
    <property type="project" value="UniProtKB-KW"/>
</dbReference>
<dbReference type="PROSITE" id="PS51712">
    <property type="entry name" value="G_ENGA"/>
    <property type="match status" value="2"/>
</dbReference>
<evidence type="ECO:0000259" key="12">
    <source>
        <dbReference type="PROSITE" id="PS51712"/>
    </source>
</evidence>
<dbReference type="KEGG" id="pbf:CFX0092_A3052"/>
<dbReference type="SMART" id="SM00382">
    <property type="entry name" value="AAA"/>
    <property type="match status" value="2"/>
</dbReference>
<sequence>MSRKAIVAFVGRPNVGKSTLFNRIIGRRLAVVSDVAGTTRDRLYADAEWGGVAFTVVDTGGIELTEGHNTAPLSEDSEQFLPLIRQQAAVAMEDADVIVLVVDGQAGITTADREVAAILRQTKKPVVIAANKLESSKLWDTAYEFYELGLGEVIAVSALHGSGTGDLLDAIVDGLPPFDPADDVEDQSIRIAILGRPNVGKSTLLNKMVGEERVIVSPIAGTTRDAIDEKLRWHGQDFTIIDTAGIRRRGKIDQGIEKYSVLRAIKTLRRADVALLLIDGEEGITSQDAHIGGMLTDENVGVIVLVNKWDVVEKDSHTMPEYEKKVRDDLNFLAYAPLLFISAETGQRVNKILGAVMEVQAARHHRLSTGQLNDLLRDIVVHHPPPTKAGTQLKFYYATQVALAPPTFVFFVNRPEMVHFGYQRYIENRLRERYPFTGTPVRLIFRGRGDNPDKP</sequence>
<dbReference type="Pfam" id="PF01926">
    <property type="entry name" value="MMR_HSR1"/>
    <property type="match status" value="2"/>
</dbReference>
<dbReference type="NCBIfam" id="TIGR00231">
    <property type="entry name" value="small_GTP"/>
    <property type="match status" value="2"/>
</dbReference>
<name>A0A160T7Q9_9CHLR</name>
<comment type="subunit">
    <text evidence="9">Associates with the 50S ribosomal subunit.</text>
</comment>
<proteinExistence type="inferred from homology"/>
<dbReference type="RefSeq" id="WP_095044200.1">
    <property type="nucleotide sequence ID" value="NZ_LN890655.1"/>
</dbReference>
<dbReference type="EMBL" id="LN890655">
    <property type="protein sequence ID" value="CUS04930.2"/>
    <property type="molecule type" value="Genomic_DNA"/>
</dbReference>
<comment type="function">
    <text evidence="8 9 11">GTPase that plays an essential role in the late steps of ribosome biogenesis.</text>
</comment>
<dbReference type="InterPro" id="IPR005225">
    <property type="entry name" value="Small_GTP-bd"/>
</dbReference>
<comment type="similarity">
    <text evidence="1 9 10 11">Belongs to the TRAFAC class TrmE-Era-EngA-EngB-Septin-like GTPase superfamily. EngA (Der) GTPase family.</text>
</comment>
<keyword evidence="14" id="KW-1185">Reference proteome</keyword>
<dbReference type="Pfam" id="PF14714">
    <property type="entry name" value="KH_dom-like"/>
    <property type="match status" value="1"/>
</dbReference>
<feature type="binding site" evidence="9">
    <location>
        <begin position="195"/>
        <end position="202"/>
    </location>
    <ligand>
        <name>GTP</name>
        <dbReference type="ChEBI" id="CHEBI:37565"/>
        <label>2</label>
    </ligand>
</feature>
<dbReference type="OrthoDB" id="9805918at2"/>
<evidence type="ECO:0000313" key="13">
    <source>
        <dbReference type="EMBL" id="CUS04930.2"/>
    </source>
</evidence>
<dbReference type="InterPro" id="IPR032859">
    <property type="entry name" value="KH_dom-like"/>
</dbReference>
<keyword evidence="5 9" id="KW-0547">Nucleotide-binding</keyword>
<dbReference type="PANTHER" id="PTHR43834">
    <property type="entry name" value="GTPASE DER"/>
    <property type="match status" value="1"/>
</dbReference>
<dbReference type="CDD" id="cd01895">
    <property type="entry name" value="EngA2"/>
    <property type="match status" value="1"/>
</dbReference>
<gene>
    <name evidence="9 13" type="primary">der</name>
    <name evidence="13" type="ORF">CFX0092_A3052</name>
</gene>
<dbReference type="PANTHER" id="PTHR43834:SF6">
    <property type="entry name" value="GTPASE DER"/>
    <property type="match status" value="1"/>
</dbReference>
<dbReference type="GO" id="GO:0043022">
    <property type="term" value="F:ribosome binding"/>
    <property type="evidence" value="ECO:0007669"/>
    <property type="project" value="TreeGrafter"/>
</dbReference>
<feature type="domain" description="EngA-type G" evidence="12">
    <location>
        <begin position="5"/>
        <end position="179"/>
    </location>
</feature>
<keyword evidence="4 11" id="KW-0677">Repeat</keyword>
<evidence type="ECO:0000256" key="11">
    <source>
        <dbReference type="RuleBase" id="RU004481"/>
    </source>
</evidence>
<evidence type="ECO:0000256" key="1">
    <source>
        <dbReference type="ARBA" id="ARBA00008279"/>
    </source>
</evidence>
<evidence type="ECO:0000256" key="2">
    <source>
        <dbReference type="ARBA" id="ARBA00020953"/>
    </source>
</evidence>
<feature type="binding site" evidence="9">
    <location>
        <begin position="242"/>
        <end position="246"/>
    </location>
    <ligand>
        <name>GTP</name>
        <dbReference type="ChEBI" id="CHEBI:37565"/>
        <label>2</label>
    </ligand>
</feature>
<dbReference type="PIRSF" id="PIRSF006485">
    <property type="entry name" value="GTP-binding_EngA"/>
    <property type="match status" value="1"/>
</dbReference>
<evidence type="ECO:0000313" key="14">
    <source>
        <dbReference type="Proteomes" id="UP000215027"/>
    </source>
</evidence>
<dbReference type="InterPro" id="IPR031166">
    <property type="entry name" value="G_ENGA"/>
</dbReference>
<feature type="binding site" evidence="9">
    <location>
        <begin position="131"/>
        <end position="134"/>
    </location>
    <ligand>
        <name>GTP</name>
        <dbReference type="ChEBI" id="CHEBI:37565"/>
        <label>1</label>
    </ligand>
</feature>
<evidence type="ECO:0000256" key="5">
    <source>
        <dbReference type="ARBA" id="ARBA00022741"/>
    </source>
</evidence>
<evidence type="ECO:0000256" key="10">
    <source>
        <dbReference type="PROSITE-ProRule" id="PRU01049"/>
    </source>
</evidence>
<keyword evidence="6 9" id="KW-0342">GTP-binding</keyword>
<dbReference type="InterPro" id="IPR003593">
    <property type="entry name" value="AAA+_ATPase"/>
</dbReference>
<feature type="binding site" evidence="9">
    <location>
        <begin position="307"/>
        <end position="310"/>
    </location>
    <ligand>
        <name>GTP</name>
        <dbReference type="ChEBI" id="CHEBI:37565"/>
        <label>2</label>
    </ligand>
</feature>
<evidence type="ECO:0000256" key="9">
    <source>
        <dbReference type="HAMAP-Rule" id="MF_00195"/>
    </source>
</evidence>
<organism evidence="13 14">
    <name type="scientific">Candidatus Promineifilum breve</name>
    <dbReference type="NCBI Taxonomy" id="1806508"/>
    <lineage>
        <taxon>Bacteria</taxon>
        <taxon>Bacillati</taxon>
        <taxon>Chloroflexota</taxon>
        <taxon>Ardenticatenia</taxon>
        <taxon>Candidatus Promineifilales</taxon>
        <taxon>Candidatus Promineifilaceae</taxon>
        <taxon>Candidatus Promineifilum</taxon>
    </lineage>
</organism>
<dbReference type="FunFam" id="3.30.300.20:FF:000004">
    <property type="entry name" value="GTPase Der"/>
    <property type="match status" value="1"/>
</dbReference>
<dbReference type="InterPro" id="IPR015946">
    <property type="entry name" value="KH_dom-like_a/b"/>
</dbReference>
<dbReference type="Proteomes" id="UP000215027">
    <property type="component" value="Chromosome I"/>
</dbReference>
<dbReference type="InterPro" id="IPR006073">
    <property type="entry name" value="GTP-bd"/>
</dbReference>
<evidence type="ECO:0000256" key="8">
    <source>
        <dbReference type="ARBA" id="ARBA00053470"/>
    </source>
</evidence>
<keyword evidence="3 9" id="KW-0690">Ribosome biogenesis</keyword>
<dbReference type="Gene3D" id="3.30.300.20">
    <property type="match status" value="1"/>
</dbReference>
<evidence type="ECO:0000256" key="6">
    <source>
        <dbReference type="ARBA" id="ARBA00023134"/>
    </source>
</evidence>
<evidence type="ECO:0000256" key="7">
    <source>
        <dbReference type="ARBA" id="ARBA00032345"/>
    </source>
</evidence>
<dbReference type="SUPFAM" id="SSF52540">
    <property type="entry name" value="P-loop containing nucleoside triphosphate hydrolases"/>
    <property type="match status" value="2"/>
</dbReference>
<dbReference type="HAMAP" id="MF_00195">
    <property type="entry name" value="GTPase_Der"/>
    <property type="match status" value="1"/>
</dbReference>
<dbReference type="InterPro" id="IPR027417">
    <property type="entry name" value="P-loop_NTPase"/>
</dbReference>
<feature type="domain" description="EngA-type G" evidence="12">
    <location>
        <begin position="189"/>
        <end position="364"/>
    </location>
</feature>
<dbReference type="GO" id="GO:0005525">
    <property type="term" value="F:GTP binding"/>
    <property type="evidence" value="ECO:0007669"/>
    <property type="project" value="UniProtKB-UniRule"/>
</dbReference>
<dbReference type="CDD" id="cd01894">
    <property type="entry name" value="EngA1"/>
    <property type="match status" value="1"/>
</dbReference>
<feature type="binding site" evidence="9">
    <location>
        <begin position="11"/>
        <end position="18"/>
    </location>
    <ligand>
        <name>GTP</name>
        <dbReference type="ChEBI" id="CHEBI:37565"/>
        <label>1</label>
    </ligand>
</feature>
<feature type="binding site" evidence="9">
    <location>
        <begin position="58"/>
        <end position="62"/>
    </location>
    <ligand>
        <name>GTP</name>
        <dbReference type="ChEBI" id="CHEBI:37565"/>
        <label>1</label>
    </ligand>
</feature>
<dbReference type="Gene3D" id="3.40.50.300">
    <property type="entry name" value="P-loop containing nucleotide triphosphate hydrolases"/>
    <property type="match status" value="2"/>
</dbReference>
<dbReference type="AlphaFoldDB" id="A0A160T7Q9"/>